<protein>
    <submittedName>
        <fullName evidence="1">Glycosyltransferase 28 domain-containing protein</fullName>
    </submittedName>
</protein>
<dbReference type="STRING" id="1189621.A3SI_04252"/>
<keyword evidence="1" id="KW-0808">Transferase</keyword>
<gene>
    <name evidence="1" type="ORF">A3SI_04252</name>
</gene>
<comment type="caution">
    <text evidence="1">The sequence shown here is derived from an EMBL/GenBank/DDBJ whole genome shotgun (WGS) entry which is preliminary data.</text>
</comment>
<evidence type="ECO:0000313" key="1">
    <source>
        <dbReference type="EMBL" id="EIM78327.1"/>
    </source>
</evidence>
<reference evidence="1 2" key="1">
    <citation type="submission" date="2012-05" db="EMBL/GenBank/DDBJ databases">
        <title>Genome sequence of Nitritalea halalkaliphila LW7.</title>
        <authorList>
            <person name="Jangir P.K."/>
            <person name="Singh A."/>
            <person name="Shivaji S."/>
            <person name="Sharma R."/>
        </authorList>
    </citation>
    <scope>NUCLEOTIDE SEQUENCE [LARGE SCALE GENOMIC DNA]</scope>
    <source>
        <strain evidence="1 2">LW7</strain>
    </source>
</reference>
<sequence length="100" mass="10742">MKIAFIIQGEGRGHLSQALALAPILEAAGWEICAVLIGQSRRRSLPAYVQAGFKKPIVRFASPNFALQRGAVAFPMDAPWAKICCAYPNFYVVSASCTAA</sequence>
<name>I5C925_9BACT</name>
<dbReference type="EMBL" id="AJYA01000008">
    <property type="protein sequence ID" value="EIM78327.1"/>
    <property type="molecule type" value="Genomic_DNA"/>
</dbReference>
<dbReference type="GO" id="GO:0016740">
    <property type="term" value="F:transferase activity"/>
    <property type="evidence" value="ECO:0007669"/>
    <property type="project" value="UniProtKB-KW"/>
</dbReference>
<dbReference type="Proteomes" id="UP000005551">
    <property type="component" value="Unassembled WGS sequence"/>
</dbReference>
<evidence type="ECO:0000313" key="2">
    <source>
        <dbReference type="Proteomes" id="UP000005551"/>
    </source>
</evidence>
<proteinExistence type="predicted"/>
<dbReference type="RefSeq" id="WP_009053658.1">
    <property type="nucleotide sequence ID" value="NZ_AJYA01000008.1"/>
</dbReference>
<dbReference type="AlphaFoldDB" id="I5C925"/>
<organism evidence="1 2">
    <name type="scientific">Nitritalea halalkaliphila LW7</name>
    <dbReference type="NCBI Taxonomy" id="1189621"/>
    <lineage>
        <taxon>Bacteria</taxon>
        <taxon>Pseudomonadati</taxon>
        <taxon>Bacteroidota</taxon>
        <taxon>Cytophagia</taxon>
        <taxon>Cytophagales</taxon>
        <taxon>Cyclobacteriaceae</taxon>
        <taxon>Nitritalea</taxon>
    </lineage>
</organism>
<keyword evidence="2" id="KW-1185">Reference proteome</keyword>
<accession>I5C925</accession>
<dbReference type="OrthoDB" id="9793805at2"/>